<comment type="similarity">
    <text evidence="3 12">Belongs to the class-I aminoacyl-tRNA synthetase family.</text>
</comment>
<evidence type="ECO:0000256" key="13">
    <source>
        <dbReference type="SAM" id="MobiDB-lite"/>
    </source>
</evidence>
<dbReference type="FunFam" id="1.10.240.10:FF:000004">
    <property type="entry name" value="Tyrosine--tRNA ligase"/>
    <property type="match status" value="1"/>
</dbReference>
<protein>
    <recommendedName>
        <fullName evidence="12">Tyrosine--tRNA ligase</fullName>
        <ecNumber evidence="12">6.1.1.1</ecNumber>
    </recommendedName>
    <alternativeName>
        <fullName evidence="12">Tyrosyl-tRNA synthetase</fullName>
    </alternativeName>
</protein>
<keyword evidence="6 12" id="KW-0547">Nucleotide-binding</keyword>
<keyword evidence="4" id="KW-0963">Cytoplasm</keyword>
<comment type="caution">
    <text evidence="14">The sequence shown here is derived from an EMBL/GenBank/DDBJ whole genome shotgun (WGS) entry which is preliminary data.</text>
</comment>
<evidence type="ECO:0000256" key="4">
    <source>
        <dbReference type="ARBA" id="ARBA00022490"/>
    </source>
</evidence>
<accession>A0AAN6TAI7</accession>
<sequence length="391" mass="43728">MAASDSEKRFALIKENLAEVLNEEIIKKILDEGQHPKIYWGTATTGRPHCGYFVPAIKIAQFLAAGCDVTILLADIHGFLDNLKAPLELVMHRAEFYRKIITSMLQAVGVSTEKLRVVLGSSYQKSPEYVMDVYKMASLVSEHDAKKAGAEVVKQTDNAPLSGLLYPILQVLDEQYLDCDAQFGGECGMDQRKLFTAAKEWLPKLGYRERAHLLNPMVPGLHGGKMSSSDPDSKIDLLDPPETVAKKIKKAHAAPQQVEENGLLAFIEFVLLPAARLRGTGEFRVERERDGLETLIYTDIEKIREDYKNDILTPQLIKPAIARELNALLAPIQQEFQASKEWQEIAEKAYPPPPKKEKKVKNKGTRYPGAQEKTAENDKELPIRPNGETPN</sequence>
<evidence type="ECO:0000256" key="3">
    <source>
        <dbReference type="ARBA" id="ARBA00005594"/>
    </source>
</evidence>
<dbReference type="SUPFAM" id="SSF52374">
    <property type="entry name" value="Nucleotidylyl transferase"/>
    <property type="match status" value="1"/>
</dbReference>
<name>A0AAN6TAI7_9PEZI</name>
<dbReference type="InterPro" id="IPR002305">
    <property type="entry name" value="aa-tRNA-synth_Ic"/>
</dbReference>
<keyword evidence="15" id="KW-1185">Reference proteome</keyword>
<organism evidence="14 15">
    <name type="scientific">Canariomyces notabilis</name>
    <dbReference type="NCBI Taxonomy" id="2074819"/>
    <lineage>
        <taxon>Eukaryota</taxon>
        <taxon>Fungi</taxon>
        <taxon>Dikarya</taxon>
        <taxon>Ascomycota</taxon>
        <taxon>Pezizomycotina</taxon>
        <taxon>Sordariomycetes</taxon>
        <taxon>Sordariomycetidae</taxon>
        <taxon>Sordariales</taxon>
        <taxon>Chaetomiaceae</taxon>
        <taxon>Canariomyces</taxon>
    </lineage>
</organism>
<dbReference type="GO" id="GO:0005737">
    <property type="term" value="C:cytoplasm"/>
    <property type="evidence" value="ECO:0007669"/>
    <property type="project" value="UniProtKB-SubCell"/>
</dbReference>
<keyword evidence="8 12" id="KW-0648">Protein biosynthesis</keyword>
<keyword evidence="7 12" id="KW-0067">ATP-binding</keyword>
<dbReference type="InterPro" id="IPR014729">
    <property type="entry name" value="Rossmann-like_a/b/a_fold"/>
</dbReference>
<evidence type="ECO:0000256" key="2">
    <source>
        <dbReference type="ARBA" id="ARBA00004496"/>
    </source>
</evidence>
<dbReference type="GO" id="GO:0006437">
    <property type="term" value="P:tyrosyl-tRNA aminoacylation"/>
    <property type="evidence" value="ECO:0007669"/>
    <property type="project" value="InterPro"/>
</dbReference>
<dbReference type="NCBIfam" id="NF006330">
    <property type="entry name" value="PRK08560.1"/>
    <property type="match status" value="1"/>
</dbReference>
<dbReference type="PIRSF" id="PIRSF006588">
    <property type="entry name" value="TyrRS_arch_euk"/>
    <property type="match status" value="1"/>
</dbReference>
<evidence type="ECO:0000256" key="11">
    <source>
        <dbReference type="ARBA" id="ARBA00048248"/>
    </source>
</evidence>
<dbReference type="Gene3D" id="1.10.240.10">
    <property type="entry name" value="Tyrosyl-Transfer RNA Synthetase"/>
    <property type="match status" value="1"/>
</dbReference>
<evidence type="ECO:0000256" key="8">
    <source>
        <dbReference type="ARBA" id="ARBA00022917"/>
    </source>
</evidence>
<evidence type="ECO:0000313" key="15">
    <source>
        <dbReference type="Proteomes" id="UP001302812"/>
    </source>
</evidence>
<comment type="subcellular location">
    <subcellularLocation>
        <location evidence="2">Cytoplasm</location>
    </subcellularLocation>
    <subcellularLocation>
        <location evidence="1">Nucleus</location>
    </subcellularLocation>
</comment>
<evidence type="ECO:0000256" key="9">
    <source>
        <dbReference type="ARBA" id="ARBA00023146"/>
    </source>
</evidence>
<reference evidence="14" key="2">
    <citation type="submission" date="2023-05" db="EMBL/GenBank/DDBJ databases">
        <authorList>
            <consortium name="Lawrence Berkeley National Laboratory"/>
            <person name="Steindorff A."/>
            <person name="Hensen N."/>
            <person name="Bonometti L."/>
            <person name="Westerberg I."/>
            <person name="Brannstrom I.O."/>
            <person name="Guillou S."/>
            <person name="Cros-Aarteil S."/>
            <person name="Calhoun S."/>
            <person name="Haridas S."/>
            <person name="Kuo A."/>
            <person name="Mondo S."/>
            <person name="Pangilinan J."/>
            <person name="Riley R."/>
            <person name="Labutti K."/>
            <person name="Andreopoulos B."/>
            <person name="Lipzen A."/>
            <person name="Chen C."/>
            <person name="Yanf M."/>
            <person name="Daum C."/>
            <person name="Ng V."/>
            <person name="Clum A."/>
            <person name="Ohm R."/>
            <person name="Martin F."/>
            <person name="Silar P."/>
            <person name="Natvig D."/>
            <person name="Lalanne C."/>
            <person name="Gautier V."/>
            <person name="Ament-Velasquez S.L."/>
            <person name="Kruys A."/>
            <person name="Hutchinson M.I."/>
            <person name="Powell A.J."/>
            <person name="Barry K."/>
            <person name="Miller A.N."/>
            <person name="Grigoriev I.V."/>
            <person name="Debuchy R."/>
            <person name="Gladieux P."/>
            <person name="Thoren M.H."/>
            <person name="Johannesson H."/>
        </authorList>
    </citation>
    <scope>NUCLEOTIDE SEQUENCE</scope>
    <source>
        <strain evidence="14">CBS 508.74</strain>
    </source>
</reference>
<evidence type="ECO:0000256" key="7">
    <source>
        <dbReference type="ARBA" id="ARBA00022840"/>
    </source>
</evidence>
<keyword evidence="10" id="KW-0539">Nucleus</keyword>
<dbReference type="InterPro" id="IPR002307">
    <property type="entry name" value="Tyr-tRNA-ligase"/>
</dbReference>
<dbReference type="Gene3D" id="3.40.50.620">
    <property type="entry name" value="HUPs"/>
    <property type="match status" value="1"/>
</dbReference>
<dbReference type="GO" id="GO:0005634">
    <property type="term" value="C:nucleus"/>
    <property type="evidence" value="ECO:0007669"/>
    <property type="project" value="UniProtKB-SubCell"/>
</dbReference>
<gene>
    <name evidence="14" type="ORF">N656DRAFT_770486</name>
</gene>
<dbReference type="NCBIfam" id="TIGR00234">
    <property type="entry name" value="tyrS"/>
    <property type="match status" value="1"/>
</dbReference>
<evidence type="ECO:0000313" key="14">
    <source>
        <dbReference type="EMBL" id="KAK4110099.1"/>
    </source>
</evidence>
<feature type="compositionally biased region" description="Basic and acidic residues" evidence="13">
    <location>
        <begin position="373"/>
        <end position="382"/>
    </location>
</feature>
<dbReference type="GeneID" id="89937905"/>
<dbReference type="PRINTS" id="PR01040">
    <property type="entry name" value="TRNASYNTHTYR"/>
</dbReference>
<feature type="region of interest" description="Disordered" evidence="13">
    <location>
        <begin position="343"/>
        <end position="391"/>
    </location>
</feature>
<evidence type="ECO:0000256" key="1">
    <source>
        <dbReference type="ARBA" id="ARBA00004123"/>
    </source>
</evidence>
<evidence type="ECO:0000256" key="6">
    <source>
        <dbReference type="ARBA" id="ARBA00022741"/>
    </source>
</evidence>
<keyword evidence="9 12" id="KW-0030">Aminoacyl-tRNA synthetase</keyword>
<evidence type="ECO:0000256" key="5">
    <source>
        <dbReference type="ARBA" id="ARBA00022598"/>
    </source>
</evidence>
<dbReference type="EC" id="6.1.1.1" evidence="12"/>
<dbReference type="InterPro" id="IPR050489">
    <property type="entry name" value="Tyr-tRNA_synthase"/>
</dbReference>
<dbReference type="PANTHER" id="PTHR46264:SF4">
    <property type="entry name" value="TYROSINE--TRNA LIGASE, CYTOPLASMIC"/>
    <property type="match status" value="1"/>
</dbReference>
<dbReference type="AlphaFoldDB" id="A0AAN6TAI7"/>
<dbReference type="InterPro" id="IPR023617">
    <property type="entry name" value="Tyr-tRNA-ligase_arc/euk-type"/>
</dbReference>
<dbReference type="Pfam" id="PF00579">
    <property type="entry name" value="tRNA-synt_1b"/>
    <property type="match status" value="1"/>
</dbReference>
<comment type="catalytic activity">
    <reaction evidence="11 12">
        <text>tRNA(Tyr) + L-tyrosine + ATP = L-tyrosyl-tRNA(Tyr) + AMP + diphosphate + H(+)</text>
        <dbReference type="Rhea" id="RHEA:10220"/>
        <dbReference type="Rhea" id="RHEA-COMP:9706"/>
        <dbReference type="Rhea" id="RHEA-COMP:9707"/>
        <dbReference type="ChEBI" id="CHEBI:15378"/>
        <dbReference type="ChEBI" id="CHEBI:30616"/>
        <dbReference type="ChEBI" id="CHEBI:33019"/>
        <dbReference type="ChEBI" id="CHEBI:58315"/>
        <dbReference type="ChEBI" id="CHEBI:78442"/>
        <dbReference type="ChEBI" id="CHEBI:78536"/>
        <dbReference type="ChEBI" id="CHEBI:456215"/>
        <dbReference type="EC" id="6.1.1.1"/>
    </reaction>
</comment>
<dbReference type="RefSeq" id="XP_064667669.1">
    <property type="nucleotide sequence ID" value="XM_064813780.1"/>
</dbReference>
<evidence type="ECO:0000256" key="12">
    <source>
        <dbReference type="RuleBase" id="RU361234"/>
    </source>
</evidence>
<evidence type="ECO:0000256" key="10">
    <source>
        <dbReference type="ARBA" id="ARBA00023242"/>
    </source>
</evidence>
<proteinExistence type="inferred from homology"/>
<dbReference type="Proteomes" id="UP001302812">
    <property type="component" value="Unassembled WGS sequence"/>
</dbReference>
<dbReference type="FunFam" id="3.40.50.620:FF:000040">
    <property type="entry name" value="Tyrosine--tRNA ligase"/>
    <property type="match status" value="1"/>
</dbReference>
<dbReference type="GO" id="GO:0004831">
    <property type="term" value="F:tyrosine-tRNA ligase activity"/>
    <property type="evidence" value="ECO:0007669"/>
    <property type="project" value="UniProtKB-EC"/>
</dbReference>
<reference evidence="14" key="1">
    <citation type="journal article" date="2023" name="Mol. Phylogenet. Evol.">
        <title>Genome-scale phylogeny and comparative genomics of the fungal order Sordariales.</title>
        <authorList>
            <person name="Hensen N."/>
            <person name="Bonometti L."/>
            <person name="Westerberg I."/>
            <person name="Brannstrom I.O."/>
            <person name="Guillou S."/>
            <person name="Cros-Aarteil S."/>
            <person name="Calhoun S."/>
            <person name="Haridas S."/>
            <person name="Kuo A."/>
            <person name="Mondo S."/>
            <person name="Pangilinan J."/>
            <person name="Riley R."/>
            <person name="LaButti K."/>
            <person name="Andreopoulos B."/>
            <person name="Lipzen A."/>
            <person name="Chen C."/>
            <person name="Yan M."/>
            <person name="Daum C."/>
            <person name="Ng V."/>
            <person name="Clum A."/>
            <person name="Steindorff A."/>
            <person name="Ohm R.A."/>
            <person name="Martin F."/>
            <person name="Silar P."/>
            <person name="Natvig D.O."/>
            <person name="Lalanne C."/>
            <person name="Gautier V."/>
            <person name="Ament-Velasquez S.L."/>
            <person name="Kruys A."/>
            <person name="Hutchinson M.I."/>
            <person name="Powell A.J."/>
            <person name="Barry K."/>
            <person name="Miller A.N."/>
            <person name="Grigoriev I.V."/>
            <person name="Debuchy R."/>
            <person name="Gladieux P."/>
            <person name="Hiltunen Thoren M."/>
            <person name="Johannesson H."/>
        </authorList>
    </citation>
    <scope>NUCLEOTIDE SEQUENCE</scope>
    <source>
        <strain evidence="14">CBS 508.74</strain>
    </source>
</reference>
<dbReference type="EMBL" id="MU853352">
    <property type="protein sequence ID" value="KAK4110099.1"/>
    <property type="molecule type" value="Genomic_DNA"/>
</dbReference>
<dbReference type="PANTHER" id="PTHR46264">
    <property type="entry name" value="TYROSINE-TRNA LIGASE"/>
    <property type="match status" value="1"/>
</dbReference>
<keyword evidence="5 12" id="KW-0436">Ligase</keyword>
<dbReference type="GO" id="GO:0005524">
    <property type="term" value="F:ATP binding"/>
    <property type="evidence" value="ECO:0007669"/>
    <property type="project" value="UniProtKB-KW"/>
</dbReference>